<dbReference type="Proteomes" id="UP000436801">
    <property type="component" value="Unassembled WGS sequence"/>
</dbReference>
<gene>
    <name evidence="4" type="ORF">GQR91_14830</name>
    <name evidence="5" type="ORF">SAMN05216557_10860</name>
</gene>
<evidence type="ECO:0000313" key="7">
    <source>
        <dbReference type="Proteomes" id="UP000436801"/>
    </source>
</evidence>
<dbReference type="RefSeq" id="WP_149683235.1">
    <property type="nucleotide sequence ID" value="NZ_FNBI01000008.1"/>
</dbReference>
<protein>
    <submittedName>
        <fullName evidence="5">N-terminal double-transmembrane domain-containing protein</fullName>
    </submittedName>
</protein>
<feature type="domain" description="Aerotolerance regulator N-terminal" evidence="3">
    <location>
        <begin position="4"/>
        <end position="77"/>
    </location>
</feature>
<dbReference type="InterPro" id="IPR011933">
    <property type="entry name" value="Double_TM_dom"/>
</dbReference>
<feature type="transmembrane region" description="Helical" evidence="2">
    <location>
        <begin position="57"/>
        <end position="75"/>
    </location>
</feature>
<evidence type="ECO:0000313" key="6">
    <source>
        <dbReference type="Proteomes" id="UP000323502"/>
    </source>
</evidence>
<keyword evidence="2" id="KW-1133">Transmembrane helix</keyword>
<feature type="region of interest" description="Disordered" evidence="1">
    <location>
        <begin position="299"/>
        <end position="324"/>
    </location>
</feature>
<organism evidence="5 6">
    <name type="scientific">Sphingomonas carotinifaciens</name>
    <dbReference type="NCBI Taxonomy" id="1166323"/>
    <lineage>
        <taxon>Bacteria</taxon>
        <taxon>Pseudomonadati</taxon>
        <taxon>Pseudomonadota</taxon>
        <taxon>Alphaproteobacteria</taxon>
        <taxon>Sphingomonadales</taxon>
        <taxon>Sphingomonadaceae</taxon>
        <taxon>Sphingomonas</taxon>
    </lineage>
</organism>
<evidence type="ECO:0000256" key="2">
    <source>
        <dbReference type="SAM" id="Phobius"/>
    </source>
</evidence>
<name>A0A1G7QDA2_9SPHN</name>
<dbReference type="Pfam" id="PF07584">
    <property type="entry name" value="BatA"/>
    <property type="match status" value="1"/>
</dbReference>
<dbReference type="EMBL" id="FNBI01000008">
    <property type="protein sequence ID" value="SDF96474.1"/>
    <property type="molecule type" value="Genomic_DNA"/>
</dbReference>
<keyword evidence="2 5" id="KW-0812">Transmembrane</keyword>
<evidence type="ECO:0000313" key="5">
    <source>
        <dbReference type="EMBL" id="SDF96474.1"/>
    </source>
</evidence>
<dbReference type="AlphaFoldDB" id="A0A1G7QDA2"/>
<dbReference type="Proteomes" id="UP000323502">
    <property type="component" value="Unassembled WGS sequence"/>
</dbReference>
<dbReference type="NCBIfam" id="TIGR02226">
    <property type="entry name" value="two_anch"/>
    <property type="match status" value="1"/>
</dbReference>
<dbReference type="PANTHER" id="PTHR37464">
    <property type="entry name" value="BLL2463 PROTEIN"/>
    <property type="match status" value="1"/>
</dbReference>
<proteinExistence type="predicted"/>
<evidence type="ECO:0000256" key="1">
    <source>
        <dbReference type="SAM" id="MobiDB-lite"/>
    </source>
</evidence>
<accession>A0A1G7QDA2</accession>
<reference evidence="5 6" key="1">
    <citation type="submission" date="2016-10" db="EMBL/GenBank/DDBJ databases">
        <authorList>
            <person name="Varghese N."/>
            <person name="Submissions S."/>
        </authorList>
    </citation>
    <scope>NUCLEOTIDE SEQUENCE [LARGE SCALE GENOMIC DNA]</scope>
    <source>
        <strain evidence="5 6">S7-754</strain>
    </source>
</reference>
<dbReference type="InterPro" id="IPR024163">
    <property type="entry name" value="Aerotolerance_reg_N"/>
</dbReference>
<evidence type="ECO:0000259" key="3">
    <source>
        <dbReference type="Pfam" id="PF07584"/>
    </source>
</evidence>
<dbReference type="PANTHER" id="PTHR37464:SF1">
    <property type="entry name" value="BLL2463 PROTEIN"/>
    <property type="match status" value="1"/>
</dbReference>
<keyword evidence="2" id="KW-0472">Membrane</keyword>
<dbReference type="EMBL" id="WSUT01000005">
    <property type="protein sequence ID" value="MWC44896.1"/>
    <property type="molecule type" value="Genomic_DNA"/>
</dbReference>
<reference evidence="4 7" key="2">
    <citation type="submission" date="2019-12" db="EMBL/GenBank/DDBJ databases">
        <authorList>
            <person name="Zheng J."/>
        </authorList>
    </citation>
    <scope>NUCLEOTIDE SEQUENCE [LARGE SCALE GENOMIC DNA]</scope>
    <source>
        <strain evidence="4 7">DSM 27347</strain>
    </source>
</reference>
<keyword evidence="6" id="KW-1185">Reference proteome</keyword>
<evidence type="ECO:0000313" key="4">
    <source>
        <dbReference type="EMBL" id="MWC44896.1"/>
    </source>
</evidence>
<sequence>MTPALLAPAALASLAAILIPLAIHLARRTEHRLLDFPALRWLHKTPRPRHRPRFDEWPLLLLRCLLILLLALLLARPVLWNADAPHPVLAAVPGARVDGARGVWLAPGFPSLDTAPPPRQPVASLLRQLDAELPKGASLTVLVPPVIDGMDAMLPALSRPVTWRIVAGVEPPPPPPAAAPRLVVQGAGVGTNVLHAVAAAWGGGANAPRVIAAVAPGALSSAVRDHVAAGGVALIGPRTAVAATWADADGAIPAQEAHLGRGRLVRLTRPLDPVAMPMVLDPDFPMHLRTLLQPLPAPSRAPAADLIPRTGGPTPGRPQRDPTPHLLWTTALIWLTERLLATRSRRAPSP</sequence>
<dbReference type="OrthoDB" id="7390489at2"/>